<proteinExistence type="predicted"/>
<name>A0A2K8Z2Z5_9BACT</name>
<dbReference type="OrthoDB" id="978593at2"/>
<dbReference type="RefSeq" id="WP_100990260.1">
    <property type="nucleotide sequence ID" value="NZ_CP025096.1"/>
</dbReference>
<dbReference type="Pfam" id="PF01656">
    <property type="entry name" value="CbiA"/>
    <property type="match status" value="1"/>
</dbReference>
<dbReference type="SUPFAM" id="SSF52540">
    <property type="entry name" value="P-loop containing nucleoside triphosphate hydrolases"/>
    <property type="match status" value="1"/>
</dbReference>
<dbReference type="InterPro" id="IPR027417">
    <property type="entry name" value="P-loop_NTPase"/>
</dbReference>
<dbReference type="PANTHER" id="PTHR13696:SF99">
    <property type="entry name" value="COBYRINIC ACID AC-DIAMIDE SYNTHASE"/>
    <property type="match status" value="1"/>
</dbReference>
<keyword evidence="3" id="KW-1185">Reference proteome</keyword>
<sequence length="232" mass="26339">MPKLVSFVQQKGGTGKTTMTMLTAGYFHDNGANIIVVDTDYPQLSFVRIRHRDLHNLSEEDAQKRTGEEILQEQGKKLYPIISSNVNESATQLGVIKTSAEFQFVFCDLPGTLNVSGIQKVFKLLDYIIIPCELEDKSIIAALETMDVIRGFNPDIPIGFVWTKIKRKHRVAERLEYEAYIKSMHPVHIFQYILYDTVRVSQQLNTLTSQPDTILDFVSELTGLIKGNLVHH</sequence>
<organism evidence="2 3">
    <name type="scientific">Spirosoma pollinicola</name>
    <dbReference type="NCBI Taxonomy" id="2057025"/>
    <lineage>
        <taxon>Bacteria</taxon>
        <taxon>Pseudomonadati</taxon>
        <taxon>Bacteroidota</taxon>
        <taxon>Cytophagia</taxon>
        <taxon>Cytophagales</taxon>
        <taxon>Cytophagaceae</taxon>
        <taxon>Spirosoma</taxon>
    </lineage>
</organism>
<evidence type="ECO:0000313" key="2">
    <source>
        <dbReference type="EMBL" id="AUD04194.1"/>
    </source>
</evidence>
<dbReference type="KEGG" id="spir:CWM47_21555"/>
<dbReference type="InterPro" id="IPR002586">
    <property type="entry name" value="CobQ/CobB/MinD/ParA_Nub-bd_dom"/>
</dbReference>
<reference evidence="2 3" key="1">
    <citation type="submission" date="2017-11" db="EMBL/GenBank/DDBJ databases">
        <title>Taxonomic description and genome sequences of Spirosoma HA7 sp. nov., isolated from pollen microhabitat of Corylus avellana.</title>
        <authorList>
            <person name="Ambika Manirajan B."/>
            <person name="Suarez C."/>
            <person name="Ratering S."/>
            <person name="Geissler-Plaum R."/>
            <person name="Cardinale M."/>
            <person name="Sylvia S."/>
        </authorList>
    </citation>
    <scope>NUCLEOTIDE SEQUENCE [LARGE SCALE GENOMIC DNA]</scope>
    <source>
        <strain evidence="2 3">HA7</strain>
    </source>
</reference>
<feature type="domain" description="CobQ/CobB/MinD/ParA nucleotide binding" evidence="1">
    <location>
        <begin position="6"/>
        <end position="200"/>
    </location>
</feature>
<dbReference type="PANTHER" id="PTHR13696">
    <property type="entry name" value="P-LOOP CONTAINING NUCLEOSIDE TRIPHOSPHATE HYDROLASE"/>
    <property type="match status" value="1"/>
</dbReference>
<evidence type="ECO:0000313" key="3">
    <source>
        <dbReference type="Proteomes" id="UP000232883"/>
    </source>
</evidence>
<dbReference type="CDD" id="cd02042">
    <property type="entry name" value="ParAB_family"/>
    <property type="match status" value="1"/>
</dbReference>
<dbReference type="InterPro" id="IPR050678">
    <property type="entry name" value="DNA_Partitioning_ATPase"/>
</dbReference>
<dbReference type="Proteomes" id="UP000232883">
    <property type="component" value="Chromosome"/>
</dbReference>
<dbReference type="EMBL" id="CP025096">
    <property type="protein sequence ID" value="AUD04194.1"/>
    <property type="molecule type" value="Genomic_DNA"/>
</dbReference>
<gene>
    <name evidence="2" type="ORF">CWM47_21555</name>
</gene>
<dbReference type="Gene3D" id="3.40.50.300">
    <property type="entry name" value="P-loop containing nucleotide triphosphate hydrolases"/>
    <property type="match status" value="1"/>
</dbReference>
<dbReference type="AlphaFoldDB" id="A0A2K8Z2Z5"/>
<protein>
    <recommendedName>
        <fullName evidence="1">CobQ/CobB/MinD/ParA nucleotide binding domain-containing protein</fullName>
    </recommendedName>
</protein>
<accession>A0A2K8Z2Z5</accession>
<evidence type="ECO:0000259" key="1">
    <source>
        <dbReference type="Pfam" id="PF01656"/>
    </source>
</evidence>